<evidence type="ECO:0000313" key="8">
    <source>
        <dbReference type="EMBL" id="WPK23028.1"/>
    </source>
</evidence>
<evidence type="ECO:0000256" key="3">
    <source>
        <dbReference type="ARBA" id="ARBA00023125"/>
    </source>
</evidence>
<dbReference type="InterPro" id="IPR036864">
    <property type="entry name" value="Zn2-C6_fun-type_DNA-bd_sf"/>
</dbReference>
<keyword evidence="3" id="KW-0238">DNA-binding</keyword>
<dbReference type="EMBL" id="CP138894">
    <property type="protein sequence ID" value="WPK23028.1"/>
    <property type="molecule type" value="Genomic_DNA"/>
</dbReference>
<dbReference type="InterPro" id="IPR007219">
    <property type="entry name" value="XnlR_reg_dom"/>
</dbReference>
<reference evidence="8 9" key="1">
    <citation type="submission" date="2023-10" db="EMBL/GenBank/DDBJ databases">
        <title>Draft Genome Sequence of Candida saopaulonensis from a very Premature Infant with Sepsis.</title>
        <authorList>
            <person name="Ning Y."/>
            <person name="Dai R."/>
            <person name="Xiao M."/>
            <person name="Xu Y."/>
            <person name="Yan Q."/>
            <person name="Zhang L."/>
        </authorList>
    </citation>
    <scope>NUCLEOTIDE SEQUENCE [LARGE SCALE GENOMIC DNA]</scope>
    <source>
        <strain evidence="8 9">19XY460</strain>
    </source>
</reference>
<dbReference type="AlphaFoldDB" id="A0AAX4H3P2"/>
<accession>A0AAX4H3P2</accession>
<dbReference type="GO" id="GO:0006351">
    <property type="term" value="P:DNA-templated transcription"/>
    <property type="evidence" value="ECO:0007669"/>
    <property type="project" value="InterPro"/>
</dbReference>
<evidence type="ECO:0000256" key="5">
    <source>
        <dbReference type="ARBA" id="ARBA00023242"/>
    </source>
</evidence>
<dbReference type="SUPFAM" id="SSF57701">
    <property type="entry name" value="Zn2/Cys6 DNA-binding domain"/>
    <property type="match status" value="1"/>
</dbReference>
<keyword evidence="5" id="KW-0539">Nucleus</keyword>
<dbReference type="GeneID" id="88171321"/>
<dbReference type="GO" id="GO:0008270">
    <property type="term" value="F:zinc ion binding"/>
    <property type="evidence" value="ECO:0007669"/>
    <property type="project" value="InterPro"/>
</dbReference>
<dbReference type="GO" id="GO:0000978">
    <property type="term" value="F:RNA polymerase II cis-regulatory region sequence-specific DNA binding"/>
    <property type="evidence" value="ECO:0007669"/>
    <property type="project" value="TreeGrafter"/>
</dbReference>
<dbReference type="PANTHER" id="PTHR31069:SF12">
    <property type="entry name" value="TRANSCRIPTION FACTOR DOMAIN-CONTAINING PROTEIN"/>
    <property type="match status" value="1"/>
</dbReference>
<gene>
    <name evidence="8" type="ORF">PUMCH_000252</name>
</gene>
<dbReference type="CDD" id="cd00067">
    <property type="entry name" value="GAL4"/>
    <property type="match status" value="1"/>
</dbReference>
<evidence type="ECO:0000313" key="9">
    <source>
        <dbReference type="Proteomes" id="UP001338582"/>
    </source>
</evidence>
<name>A0AAX4H3P2_9ASCO</name>
<dbReference type="CDD" id="cd12148">
    <property type="entry name" value="fungal_TF_MHR"/>
    <property type="match status" value="1"/>
</dbReference>
<keyword evidence="1" id="KW-0479">Metal-binding</keyword>
<proteinExistence type="predicted"/>
<protein>
    <recommendedName>
        <fullName evidence="7">Zn(2)-C6 fungal-type domain-containing protein</fullName>
    </recommendedName>
</protein>
<evidence type="ECO:0000256" key="2">
    <source>
        <dbReference type="ARBA" id="ARBA00023015"/>
    </source>
</evidence>
<dbReference type="GO" id="GO:0005634">
    <property type="term" value="C:nucleus"/>
    <property type="evidence" value="ECO:0007669"/>
    <property type="project" value="TreeGrafter"/>
</dbReference>
<keyword evidence="2" id="KW-0805">Transcription regulation</keyword>
<dbReference type="SMART" id="SM00066">
    <property type="entry name" value="GAL4"/>
    <property type="match status" value="1"/>
</dbReference>
<dbReference type="KEGG" id="asau:88171321"/>
<sequence length="1258" mass="141794">MEHSFKRRHRIPASCLVCRKRKSKCDRVRPICSSCRKKLIAHLCTYEDTNPYPIPEPGPSFIPVGQMPPHGQGGMAYVALNPHMMPVNASPFQVGVPNKAINPMQQPYNLSSPWPTSQNPFFALVPNIQPQSSQQTSQPFPQQMPLQAQAPTQAKLEIQLASLEIPASNPDDLKNHAGVNNSAVSVGGPDPQLTEPPTYYLQANNRSVHSGSYSRNSDVSEALNQLSRMSLSLQQSAHSDPRRQSSTFLYSNISNALNMELPLIDQTNLKIPSLSVSNALVSSQNTPAGVSSGINYESLVQKEKDEAIAPPHPYRPESSLPTPETMSVKNESHIQKLDRAKSSSLDSLNVQSPARNLKESIIKFKVDKSTPILGKKRKSADSESPGKVQLPEKAEKSYVSVAIGTRLLNIDSEDSLTFFEDASYALMVEGHFWQQQGPLSYVGLTKTDPFIKLVRNFTTDLFKSEQFSKYVSRKKQKKHLNSSASSSSSINHTDTSMSDHRGNNLEGIKEESTAQSSAEEDEEEGDVFEEDALIVTKIRPDSSKEDSSEQFGVAPKPILLLPGIPSLHSLHSIKGVYFSFVEDNILLVLPRKTAMSTAIYMYFRYVHPFIPILHEQTFLQDIRPLFRSSEEGKLYHSSISIKSENQQNLAGMLLLVIRLGYMTLIPNTDTEAKYTKKEQELIKDITRFKSDHYMGVVDLCIPEEKVKTKSTFKYVQCLALLFFYRSVAPNDCLGLSGSDSQLLFGALVNHALSIGLNRDPKNYIGIRSICKNKHSVEMWRNLWSYIVQTDAEISIYCGTALKIPDIRLSDVKSPTFEKEMTEETEYFEKIQDVHACYRRIVSQITNLASKPKVVDILSETSYLETKFLEIFGENFFRDFVCRPAGKEDKMNGLDSLKVDKFIRFISIRVNLSCFYFLIVLHYEQKVDNNVETDMGAGTELFKIFIKSAVQVVYIMTYALDNSQELFGRYFDWLLTSRIEHSMIKTHSFATSVFIRIVNMKRTLTCQALQQLQSESSTEGKDPKFSQARMDVVDSLFGISITEAELFVGNFRALSKTHINSYKLYVMAYFALKQCMENPEHILKGFTGQSRLFFHNGTNLLLSLSLTELESMSELCEEFRIAKIDSLRRKRSHVKAEETQQKGLTEHSANTNLFAGKQSELAEAPTLQTNIGDTPLSMATNETDNMNSFLEDDLDSMAEEFDALLANRTMYANDNTVNTYGLLQPRHMDAKFQKEVFDSQSMIGNDELFQLFEMFGDLD</sequence>
<dbReference type="GO" id="GO:0045944">
    <property type="term" value="P:positive regulation of transcription by RNA polymerase II"/>
    <property type="evidence" value="ECO:0007669"/>
    <property type="project" value="TreeGrafter"/>
</dbReference>
<feature type="region of interest" description="Disordered" evidence="6">
    <location>
        <begin position="167"/>
        <end position="196"/>
    </location>
</feature>
<feature type="compositionally biased region" description="Polar residues" evidence="6">
    <location>
        <begin position="319"/>
        <end position="329"/>
    </location>
</feature>
<keyword evidence="9" id="KW-1185">Reference proteome</keyword>
<dbReference type="InterPro" id="IPR050675">
    <property type="entry name" value="OAF3"/>
</dbReference>
<evidence type="ECO:0000259" key="7">
    <source>
        <dbReference type="PROSITE" id="PS50048"/>
    </source>
</evidence>
<dbReference type="PROSITE" id="PS00463">
    <property type="entry name" value="ZN2_CY6_FUNGAL_1"/>
    <property type="match status" value="1"/>
</dbReference>
<keyword evidence="4" id="KW-0804">Transcription</keyword>
<evidence type="ECO:0000256" key="6">
    <source>
        <dbReference type="SAM" id="MobiDB-lite"/>
    </source>
</evidence>
<feature type="domain" description="Zn(2)-C6 fungal-type" evidence="7">
    <location>
        <begin position="14"/>
        <end position="46"/>
    </location>
</feature>
<evidence type="ECO:0000256" key="4">
    <source>
        <dbReference type="ARBA" id="ARBA00023163"/>
    </source>
</evidence>
<dbReference type="Pfam" id="PF00172">
    <property type="entry name" value="Zn_clus"/>
    <property type="match status" value="1"/>
</dbReference>
<evidence type="ECO:0000256" key="1">
    <source>
        <dbReference type="ARBA" id="ARBA00022723"/>
    </source>
</evidence>
<dbReference type="Gene3D" id="4.10.240.10">
    <property type="entry name" value="Zn(2)-C6 fungal-type DNA-binding domain"/>
    <property type="match status" value="1"/>
</dbReference>
<organism evidence="8 9">
    <name type="scientific">Australozyma saopauloensis</name>
    <dbReference type="NCBI Taxonomy" id="291208"/>
    <lineage>
        <taxon>Eukaryota</taxon>
        <taxon>Fungi</taxon>
        <taxon>Dikarya</taxon>
        <taxon>Ascomycota</taxon>
        <taxon>Saccharomycotina</taxon>
        <taxon>Pichiomycetes</taxon>
        <taxon>Metschnikowiaceae</taxon>
        <taxon>Australozyma</taxon>
    </lineage>
</organism>
<dbReference type="InterPro" id="IPR001138">
    <property type="entry name" value="Zn2Cys6_DnaBD"/>
</dbReference>
<dbReference type="GO" id="GO:0000981">
    <property type="term" value="F:DNA-binding transcription factor activity, RNA polymerase II-specific"/>
    <property type="evidence" value="ECO:0007669"/>
    <property type="project" value="InterPro"/>
</dbReference>
<feature type="compositionally biased region" description="Basic and acidic residues" evidence="6">
    <location>
        <begin position="497"/>
        <end position="512"/>
    </location>
</feature>
<dbReference type="Pfam" id="PF04082">
    <property type="entry name" value="Fungal_trans"/>
    <property type="match status" value="1"/>
</dbReference>
<dbReference type="Proteomes" id="UP001338582">
    <property type="component" value="Chromosome 1"/>
</dbReference>
<dbReference type="RefSeq" id="XP_062875415.1">
    <property type="nucleotide sequence ID" value="XM_063019345.1"/>
</dbReference>
<feature type="region of interest" description="Disordered" evidence="6">
    <location>
        <begin position="478"/>
        <end position="526"/>
    </location>
</feature>
<dbReference type="PROSITE" id="PS50048">
    <property type="entry name" value="ZN2_CY6_FUNGAL_2"/>
    <property type="match status" value="1"/>
</dbReference>
<dbReference type="PANTHER" id="PTHR31069">
    <property type="entry name" value="OLEATE-ACTIVATED TRANSCRIPTION FACTOR 1-RELATED"/>
    <property type="match status" value="1"/>
</dbReference>
<feature type="region of interest" description="Disordered" evidence="6">
    <location>
        <begin position="309"/>
        <end position="332"/>
    </location>
</feature>